<keyword evidence="2" id="KW-1185">Reference proteome</keyword>
<dbReference type="EMBL" id="ML210355">
    <property type="protein sequence ID" value="TFK19180.1"/>
    <property type="molecule type" value="Genomic_DNA"/>
</dbReference>
<dbReference type="Proteomes" id="UP000307440">
    <property type="component" value="Unassembled WGS sequence"/>
</dbReference>
<gene>
    <name evidence="1" type="ORF">FA15DRAFT_221058</name>
</gene>
<evidence type="ECO:0000313" key="2">
    <source>
        <dbReference type="Proteomes" id="UP000307440"/>
    </source>
</evidence>
<evidence type="ECO:0000313" key="1">
    <source>
        <dbReference type="EMBL" id="TFK19180.1"/>
    </source>
</evidence>
<proteinExistence type="predicted"/>
<reference evidence="1 2" key="1">
    <citation type="journal article" date="2019" name="Nat. Ecol. Evol.">
        <title>Megaphylogeny resolves global patterns of mushroom evolution.</title>
        <authorList>
            <person name="Varga T."/>
            <person name="Krizsan K."/>
            <person name="Foldi C."/>
            <person name="Dima B."/>
            <person name="Sanchez-Garcia M."/>
            <person name="Sanchez-Ramirez S."/>
            <person name="Szollosi G.J."/>
            <person name="Szarkandi J.G."/>
            <person name="Papp V."/>
            <person name="Albert L."/>
            <person name="Andreopoulos W."/>
            <person name="Angelini C."/>
            <person name="Antonin V."/>
            <person name="Barry K.W."/>
            <person name="Bougher N.L."/>
            <person name="Buchanan P."/>
            <person name="Buyck B."/>
            <person name="Bense V."/>
            <person name="Catcheside P."/>
            <person name="Chovatia M."/>
            <person name="Cooper J."/>
            <person name="Damon W."/>
            <person name="Desjardin D."/>
            <person name="Finy P."/>
            <person name="Geml J."/>
            <person name="Haridas S."/>
            <person name="Hughes K."/>
            <person name="Justo A."/>
            <person name="Karasinski D."/>
            <person name="Kautmanova I."/>
            <person name="Kiss B."/>
            <person name="Kocsube S."/>
            <person name="Kotiranta H."/>
            <person name="LaButti K.M."/>
            <person name="Lechner B.E."/>
            <person name="Liimatainen K."/>
            <person name="Lipzen A."/>
            <person name="Lukacs Z."/>
            <person name="Mihaltcheva S."/>
            <person name="Morgado L.N."/>
            <person name="Niskanen T."/>
            <person name="Noordeloos M.E."/>
            <person name="Ohm R.A."/>
            <person name="Ortiz-Santana B."/>
            <person name="Ovrebo C."/>
            <person name="Racz N."/>
            <person name="Riley R."/>
            <person name="Savchenko A."/>
            <person name="Shiryaev A."/>
            <person name="Soop K."/>
            <person name="Spirin V."/>
            <person name="Szebenyi C."/>
            <person name="Tomsovsky M."/>
            <person name="Tulloss R.E."/>
            <person name="Uehling J."/>
            <person name="Grigoriev I.V."/>
            <person name="Vagvolgyi C."/>
            <person name="Papp T."/>
            <person name="Martin F.M."/>
            <person name="Miettinen O."/>
            <person name="Hibbett D.S."/>
            <person name="Nagy L.G."/>
        </authorList>
    </citation>
    <scope>NUCLEOTIDE SEQUENCE [LARGE SCALE GENOMIC DNA]</scope>
    <source>
        <strain evidence="1 2">CBS 121175</strain>
    </source>
</reference>
<dbReference type="AlphaFoldDB" id="A0A5C3KGF5"/>
<protein>
    <submittedName>
        <fullName evidence="1">Uncharacterized protein</fullName>
    </submittedName>
</protein>
<organism evidence="1 2">
    <name type="scientific">Coprinopsis marcescibilis</name>
    <name type="common">Agaric fungus</name>
    <name type="synonym">Psathyrella marcescibilis</name>
    <dbReference type="NCBI Taxonomy" id="230819"/>
    <lineage>
        <taxon>Eukaryota</taxon>
        <taxon>Fungi</taxon>
        <taxon>Dikarya</taxon>
        <taxon>Basidiomycota</taxon>
        <taxon>Agaricomycotina</taxon>
        <taxon>Agaricomycetes</taxon>
        <taxon>Agaricomycetidae</taxon>
        <taxon>Agaricales</taxon>
        <taxon>Agaricineae</taxon>
        <taxon>Psathyrellaceae</taxon>
        <taxon>Coprinopsis</taxon>
    </lineage>
</organism>
<name>A0A5C3KGF5_COPMA</name>
<accession>A0A5C3KGF5</accession>
<sequence>MCQSLTPCPLIHSSNLFNNSPFVLRSWRSRSSHPRILSLQIPRFHAFHYTLHLSSVLRREAEYVQRIIYYYYLCTKFKCFSCSDVLCESNSVNRQEFRSVGSLQSIQHLSTTSKKLCSHDQNHYLGYMIVSIAALNLQGCRFRGLGASRTYVELDTPCRKVTVYAVVHALGPCESQKPANNLKSTT</sequence>